<dbReference type="Proteomes" id="UP000316096">
    <property type="component" value="Unassembled WGS sequence"/>
</dbReference>
<dbReference type="EMBL" id="VFOZ01000001">
    <property type="protein sequence ID" value="TQL99011.1"/>
    <property type="molecule type" value="Genomic_DNA"/>
</dbReference>
<evidence type="ECO:0000256" key="2">
    <source>
        <dbReference type="ARBA" id="ARBA00022475"/>
    </source>
</evidence>
<dbReference type="PANTHER" id="PTHR40277">
    <property type="entry name" value="BLL5419 PROTEIN"/>
    <property type="match status" value="1"/>
</dbReference>
<dbReference type="Pfam" id="PF03706">
    <property type="entry name" value="LPG_synthase_TM"/>
    <property type="match status" value="1"/>
</dbReference>
<accession>A0A543CPI0</accession>
<comment type="subcellular location">
    <subcellularLocation>
        <location evidence="1">Cell membrane</location>
        <topology evidence="1">Multi-pass membrane protein</topology>
    </subcellularLocation>
</comment>
<dbReference type="PANTHER" id="PTHR40277:SF1">
    <property type="entry name" value="BLL5419 PROTEIN"/>
    <property type="match status" value="1"/>
</dbReference>
<evidence type="ECO:0000256" key="3">
    <source>
        <dbReference type="ARBA" id="ARBA00022692"/>
    </source>
</evidence>
<feature type="transmembrane region" description="Helical" evidence="6">
    <location>
        <begin position="241"/>
        <end position="262"/>
    </location>
</feature>
<keyword evidence="4 6" id="KW-1133">Transmembrane helix</keyword>
<evidence type="ECO:0000256" key="4">
    <source>
        <dbReference type="ARBA" id="ARBA00022989"/>
    </source>
</evidence>
<protein>
    <submittedName>
        <fullName evidence="7">Uncharacterized membrane protein YbhN (UPF0104 family)</fullName>
    </submittedName>
</protein>
<keyword evidence="2" id="KW-1003">Cell membrane</keyword>
<sequence length="331" mass="34330">MSHVRSLTRAVWPWLRLLIGAGILAVLLWRLGTDAFLNGLRVIDAPAVLAALVIGLVTTVAGAARWCLVLRRLGVGLPLRTAVADCYRAVFLNTVLPGGVLGDVHRAVRHGQSSGDVARGVRAVAIERSGGQVVLTAAGVAVLWARPSIVAAAGRHLVAPVPVAVACALVLAVVAVIRWGRHTAVWRRVAAPVLTDVRRGLLARDTWPGVMALSVAGLLGHVTLFLIAARVAGSSAPVSQLLPLIVLALFAMGLPVNIGGWGPREGVSAWAFAAAGLGAAEGVTVAVVYGVLAFVTGLPGAGVLIFGNLARPEVQLEEKVLTEYEAPRRCA</sequence>
<evidence type="ECO:0000313" key="8">
    <source>
        <dbReference type="Proteomes" id="UP000316096"/>
    </source>
</evidence>
<feature type="transmembrane region" description="Helical" evidence="6">
    <location>
        <begin position="157"/>
        <end position="179"/>
    </location>
</feature>
<evidence type="ECO:0000256" key="5">
    <source>
        <dbReference type="ARBA" id="ARBA00023136"/>
    </source>
</evidence>
<reference evidence="7 8" key="1">
    <citation type="submission" date="2019-06" db="EMBL/GenBank/DDBJ databases">
        <title>Sequencing the genomes of 1000 actinobacteria strains.</title>
        <authorList>
            <person name="Klenk H.-P."/>
        </authorList>
    </citation>
    <scope>NUCLEOTIDE SEQUENCE [LARGE SCALE GENOMIC DNA]</scope>
    <source>
        <strain evidence="7 8">DSM 102200</strain>
    </source>
</reference>
<evidence type="ECO:0000256" key="1">
    <source>
        <dbReference type="ARBA" id="ARBA00004651"/>
    </source>
</evidence>
<dbReference type="GO" id="GO:0005886">
    <property type="term" value="C:plasma membrane"/>
    <property type="evidence" value="ECO:0007669"/>
    <property type="project" value="UniProtKB-SubCell"/>
</dbReference>
<keyword evidence="3 6" id="KW-0812">Transmembrane</keyword>
<feature type="transmembrane region" description="Helical" evidence="6">
    <location>
        <begin position="12"/>
        <end position="29"/>
    </location>
</feature>
<dbReference type="AlphaFoldDB" id="A0A543CPI0"/>
<keyword evidence="5 6" id="KW-0472">Membrane</keyword>
<comment type="caution">
    <text evidence="7">The sequence shown here is derived from an EMBL/GenBank/DDBJ whole genome shotgun (WGS) entry which is preliminary data.</text>
</comment>
<name>A0A543CPI0_9ACTN</name>
<keyword evidence="8" id="KW-1185">Reference proteome</keyword>
<evidence type="ECO:0000256" key="6">
    <source>
        <dbReference type="SAM" id="Phobius"/>
    </source>
</evidence>
<gene>
    <name evidence="7" type="ORF">FB559_4664</name>
</gene>
<feature type="transmembrane region" description="Helical" evidence="6">
    <location>
        <begin position="207"/>
        <end position="229"/>
    </location>
</feature>
<feature type="transmembrane region" description="Helical" evidence="6">
    <location>
        <begin position="282"/>
        <end position="306"/>
    </location>
</feature>
<organism evidence="7 8">
    <name type="scientific">Actinoallomurus bryophytorum</name>
    <dbReference type="NCBI Taxonomy" id="1490222"/>
    <lineage>
        <taxon>Bacteria</taxon>
        <taxon>Bacillati</taxon>
        <taxon>Actinomycetota</taxon>
        <taxon>Actinomycetes</taxon>
        <taxon>Streptosporangiales</taxon>
        <taxon>Thermomonosporaceae</taxon>
        <taxon>Actinoallomurus</taxon>
    </lineage>
</organism>
<feature type="transmembrane region" description="Helical" evidence="6">
    <location>
        <begin position="49"/>
        <end position="70"/>
    </location>
</feature>
<evidence type="ECO:0000313" key="7">
    <source>
        <dbReference type="EMBL" id="TQL99011.1"/>
    </source>
</evidence>
<dbReference type="InterPro" id="IPR022791">
    <property type="entry name" value="L-PG_synthase/AglD"/>
</dbReference>
<proteinExistence type="predicted"/>